<dbReference type="PROSITE" id="PS00678">
    <property type="entry name" value="WD_REPEATS_1"/>
    <property type="match status" value="1"/>
</dbReference>
<dbReference type="PROSITE" id="PS50294">
    <property type="entry name" value="WD_REPEATS_REGION"/>
    <property type="match status" value="1"/>
</dbReference>
<dbReference type="InterPro" id="IPR020472">
    <property type="entry name" value="WD40_PAC1"/>
</dbReference>
<proteinExistence type="predicted"/>
<evidence type="ECO:0000313" key="5">
    <source>
        <dbReference type="Proteomes" id="UP001628179"/>
    </source>
</evidence>
<dbReference type="GeneID" id="98181113"/>
<keyword evidence="1 3" id="KW-0853">WD repeat</keyword>
<organism evidence="4 5">
    <name type="scientific">Madurella fahalii</name>
    <dbReference type="NCBI Taxonomy" id="1157608"/>
    <lineage>
        <taxon>Eukaryota</taxon>
        <taxon>Fungi</taxon>
        <taxon>Dikarya</taxon>
        <taxon>Ascomycota</taxon>
        <taxon>Pezizomycotina</taxon>
        <taxon>Sordariomycetes</taxon>
        <taxon>Sordariomycetidae</taxon>
        <taxon>Sordariales</taxon>
        <taxon>Sordariales incertae sedis</taxon>
        <taxon>Madurella</taxon>
    </lineage>
</organism>
<gene>
    <name evidence="4" type="ORF">MFIFM68171_10371</name>
</gene>
<name>A0ABQ0GQZ6_9PEZI</name>
<accession>A0ABQ0GQZ6</accession>
<evidence type="ECO:0000256" key="2">
    <source>
        <dbReference type="ARBA" id="ARBA00022737"/>
    </source>
</evidence>
<dbReference type="PANTHER" id="PTHR10971">
    <property type="entry name" value="MRNA EXPORT FACTOR AND BUB3"/>
    <property type="match status" value="1"/>
</dbReference>
<dbReference type="EMBL" id="BAAFSV010000006">
    <property type="protein sequence ID" value="GAB1320161.1"/>
    <property type="molecule type" value="Genomic_DNA"/>
</dbReference>
<dbReference type="InterPro" id="IPR001680">
    <property type="entry name" value="WD40_rpt"/>
</dbReference>
<feature type="repeat" description="WD" evidence="3">
    <location>
        <begin position="278"/>
        <end position="313"/>
    </location>
</feature>
<dbReference type="Pfam" id="PF00400">
    <property type="entry name" value="WD40"/>
    <property type="match status" value="4"/>
</dbReference>
<dbReference type="RefSeq" id="XP_070921891.1">
    <property type="nucleotide sequence ID" value="XM_071065790.1"/>
</dbReference>
<protein>
    <submittedName>
        <fullName evidence="4">Uncharacterized protein</fullName>
    </submittedName>
</protein>
<dbReference type="SUPFAM" id="SSF50978">
    <property type="entry name" value="WD40 repeat-like"/>
    <property type="match status" value="1"/>
</dbReference>
<sequence length="373" mass="39097">MAYRTTATAPPVTTNLLGKGVEFPKGPEDTVSALCWSPVSNHVAAACWDGHVYIYDAAHSTTTQDIKGVAAMAAAGVFLDCDFSKDGTLIAGAASDNNIHIMDLASGATTALSGHSAPVRAVRFVDIPSSNAPILVSGSWDSTLRYWDLRQPSHAAIGNVPLSERVYAMDAAAAGGLLVAATADRKIHLVNLRGGPGSGAVSKTLDAPLKHQPTTVSVSADGSRWAVGGIEGRVAAQAVDEVEGKSFNFSFRCHRQPAKQPSSTSLSSAVTITEVYAVNSTSFHPRNKSILATAGSDGSLSIWDLARHQRLKVLPRADGGDGSSAAGTAAITSLAFNREGSKIVYAVGYDWARGYMGHEERYPRRISVCDLGM</sequence>
<dbReference type="InterPro" id="IPR036322">
    <property type="entry name" value="WD40_repeat_dom_sf"/>
</dbReference>
<dbReference type="PRINTS" id="PR00320">
    <property type="entry name" value="GPROTEINBRPT"/>
</dbReference>
<dbReference type="InterPro" id="IPR015943">
    <property type="entry name" value="WD40/YVTN_repeat-like_dom_sf"/>
</dbReference>
<evidence type="ECO:0000313" key="4">
    <source>
        <dbReference type="EMBL" id="GAB1320161.1"/>
    </source>
</evidence>
<keyword evidence="2" id="KW-0677">Repeat</keyword>
<evidence type="ECO:0000256" key="1">
    <source>
        <dbReference type="ARBA" id="ARBA00022574"/>
    </source>
</evidence>
<dbReference type="SMART" id="SM00320">
    <property type="entry name" value="WD40"/>
    <property type="match status" value="6"/>
</dbReference>
<feature type="repeat" description="WD" evidence="3">
    <location>
        <begin position="112"/>
        <end position="157"/>
    </location>
</feature>
<dbReference type="PROSITE" id="PS50082">
    <property type="entry name" value="WD_REPEATS_2"/>
    <property type="match status" value="2"/>
</dbReference>
<dbReference type="InterPro" id="IPR019775">
    <property type="entry name" value="WD40_repeat_CS"/>
</dbReference>
<comment type="caution">
    <text evidence="4">The sequence shown here is derived from an EMBL/GenBank/DDBJ whole genome shotgun (WGS) entry which is preliminary data.</text>
</comment>
<dbReference type="Gene3D" id="2.130.10.10">
    <property type="entry name" value="YVTN repeat-like/Quinoprotein amine dehydrogenase"/>
    <property type="match status" value="1"/>
</dbReference>
<evidence type="ECO:0000256" key="3">
    <source>
        <dbReference type="PROSITE-ProRule" id="PRU00221"/>
    </source>
</evidence>
<reference evidence="4 5" key="1">
    <citation type="submission" date="2024-09" db="EMBL/GenBank/DDBJ databases">
        <title>Itraconazole resistance in Madurella fahalii resulting from another homologue of gene encoding cytochrome P450 14-alpha sterol demethylase (CYP51).</title>
        <authorList>
            <person name="Yoshioka I."/>
            <person name="Fahal A.H."/>
            <person name="Kaneko S."/>
            <person name="Yaguchi T."/>
        </authorList>
    </citation>
    <scope>NUCLEOTIDE SEQUENCE [LARGE SCALE GENOMIC DNA]</scope>
    <source>
        <strain evidence="4 5">IFM 68171</strain>
    </source>
</reference>
<keyword evidence="5" id="KW-1185">Reference proteome</keyword>
<dbReference type="Proteomes" id="UP001628179">
    <property type="component" value="Unassembled WGS sequence"/>
</dbReference>